<protein>
    <submittedName>
        <fullName evidence="1">Uncharacterized protein</fullName>
    </submittedName>
</protein>
<evidence type="ECO:0000313" key="2">
    <source>
        <dbReference type="Proteomes" id="UP001186974"/>
    </source>
</evidence>
<dbReference type="Proteomes" id="UP001186974">
    <property type="component" value="Unassembled WGS sequence"/>
</dbReference>
<name>A0ACC3DVQ7_9PEZI</name>
<sequence>MAPSPSATLRGSCFCRRISFTARSLPWFISYCHCTTCRKLSGSLFLTFGMFKNEHVTFSLRAHSSTGESSNDGDGERESVGEVEPAIVGRDVEMREYSDMAVRGSCSRCKMPLFMKYHKAPDDIHVCLGLVDSVTGADTEGHDAKEEVERIMRKVPKEHIFLDEGGWGTGLLGEREGVDMHGGMGEEFEKSVSVWRDEGGERRGDVVEGYAV</sequence>
<organism evidence="1 2">
    <name type="scientific">Coniosporium uncinatum</name>
    <dbReference type="NCBI Taxonomy" id="93489"/>
    <lineage>
        <taxon>Eukaryota</taxon>
        <taxon>Fungi</taxon>
        <taxon>Dikarya</taxon>
        <taxon>Ascomycota</taxon>
        <taxon>Pezizomycotina</taxon>
        <taxon>Dothideomycetes</taxon>
        <taxon>Dothideomycetes incertae sedis</taxon>
        <taxon>Coniosporium</taxon>
    </lineage>
</organism>
<proteinExistence type="predicted"/>
<comment type="caution">
    <text evidence="1">The sequence shown here is derived from an EMBL/GenBank/DDBJ whole genome shotgun (WGS) entry which is preliminary data.</text>
</comment>
<accession>A0ACC3DVQ7</accession>
<reference evidence="1" key="1">
    <citation type="submission" date="2024-09" db="EMBL/GenBank/DDBJ databases">
        <title>Black Yeasts Isolated from many extreme environments.</title>
        <authorList>
            <person name="Coleine C."/>
            <person name="Stajich J.E."/>
            <person name="Selbmann L."/>
        </authorList>
    </citation>
    <scope>NUCLEOTIDE SEQUENCE</scope>
    <source>
        <strain evidence="1">CCFEE 5737</strain>
    </source>
</reference>
<evidence type="ECO:0000313" key="1">
    <source>
        <dbReference type="EMBL" id="KAK3080765.1"/>
    </source>
</evidence>
<keyword evidence="2" id="KW-1185">Reference proteome</keyword>
<dbReference type="EMBL" id="JAWDJW010000413">
    <property type="protein sequence ID" value="KAK3080765.1"/>
    <property type="molecule type" value="Genomic_DNA"/>
</dbReference>
<gene>
    <name evidence="1" type="ORF">LTS18_013378</name>
</gene>